<sequence>MEQHAKIVMAPRRPDSDDKNTSIFLAGITTSTGEPDWRETLIKALMDQHVTILNPNRPDWDSTWKEDFSDKRWEEQVWWELDMQEAADIIVFFFHPSTEAPISLMELGLAVKTKPERSVVCALDGYRKKGNVEAVCKRFGANLVHTVTDLRDTLLTAIKSAWPGVFRANFGNLDGIAPFCKHYLIQHCVGSIIDPTPAQSSPQITKSSAIPGSSVSECESDNGFPWNWGMPMFGTNLKLNDHVRDLVEEAKCLERDGNSCVVLGTVDPMVSHIIPYTWWDTKEHGNTTGDIKFRGPGLISVNLLGGNCYVYNPHELRGTDKVWNMICLHPDLHQLWARGYCGFKYIFTETSNENESKVTLQFRWMPRTKKRLVQEIDISGTGHGSDSRQLIDELNLFHDQGNPPPVSCEGALRHLTRSGKPLPSGYLIHINMQTDETKGFKEAIDIQWACILFAAFSGAAGNPELPSRQNPDDKAMQWIQSQAR</sequence>
<dbReference type="InterPro" id="IPR039470">
    <property type="entry name" value="Nuc_deoxyri_tr2"/>
</dbReference>
<comment type="caution">
    <text evidence="3">The sequence shown here is derived from an EMBL/GenBank/DDBJ whole genome shotgun (WGS) entry which is preliminary data.</text>
</comment>
<feature type="region of interest" description="Disordered" evidence="1">
    <location>
        <begin position="463"/>
        <end position="484"/>
    </location>
</feature>
<evidence type="ECO:0000313" key="4">
    <source>
        <dbReference type="Proteomes" id="UP000593570"/>
    </source>
</evidence>
<evidence type="ECO:0000313" key="3">
    <source>
        <dbReference type="EMBL" id="KAF6522690.1"/>
    </source>
</evidence>
<dbReference type="Proteomes" id="UP000593570">
    <property type="component" value="Unassembled WGS sequence"/>
</dbReference>
<dbReference type="AlphaFoldDB" id="A0A8H6GSX2"/>
<organism evidence="3 4">
    <name type="scientific">Fusarium oxysporum f. sp. conglutinans</name>
    <dbReference type="NCBI Taxonomy" id="100902"/>
    <lineage>
        <taxon>Eukaryota</taxon>
        <taxon>Fungi</taxon>
        <taxon>Dikarya</taxon>
        <taxon>Ascomycota</taxon>
        <taxon>Pezizomycotina</taxon>
        <taxon>Sordariomycetes</taxon>
        <taxon>Hypocreomycetidae</taxon>
        <taxon>Hypocreales</taxon>
        <taxon>Nectriaceae</taxon>
        <taxon>Fusarium</taxon>
        <taxon>Fusarium oxysporum species complex</taxon>
    </lineage>
</organism>
<protein>
    <recommendedName>
        <fullName evidence="2">HNH nuclease domain-containing protein</fullName>
    </recommendedName>
</protein>
<gene>
    <name evidence="3" type="ORF">HZS61_014218</name>
</gene>
<reference evidence="3 4" key="1">
    <citation type="journal article" date="2020" name="bioRxiv">
        <title>A chromosome-scale genome assembly for the Fusarium oxysporum strain Fo5176 to establish a model Arabidopsis-fungal pathosystem.</title>
        <authorList>
            <person name="Fokkens L."/>
            <person name="Guo L."/>
            <person name="Dora S."/>
            <person name="Wang B."/>
            <person name="Ye K."/>
            <person name="Sanchez-Rodriguez C."/>
            <person name="Croll D."/>
        </authorList>
    </citation>
    <scope>NUCLEOTIDE SEQUENCE [LARGE SCALE GENOMIC DNA]</scope>
    <source>
        <strain evidence="3 4">Fo5176</strain>
    </source>
</reference>
<dbReference type="Pfam" id="PF15891">
    <property type="entry name" value="Nuc_deoxyri_tr2"/>
    <property type="match status" value="1"/>
</dbReference>
<proteinExistence type="predicted"/>
<dbReference type="Pfam" id="PF13391">
    <property type="entry name" value="HNH_2"/>
    <property type="match status" value="1"/>
</dbReference>
<feature type="domain" description="HNH nuclease" evidence="2">
    <location>
        <begin position="260"/>
        <end position="343"/>
    </location>
</feature>
<evidence type="ECO:0000256" key="1">
    <source>
        <dbReference type="SAM" id="MobiDB-lite"/>
    </source>
</evidence>
<accession>A0A8H6GSX2</accession>
<dbReference type="Gene3D" id="3.40.50.450">
    <property type="match status" value="1"/>
</dbReference>
<dbReference type="EMBL" id="JACDXP010000006">
    <property type="protein sequence ID" value="KAF6522690.1"/>
    <property type="molecule type" value="Genomic_DNA"/>
</dbReference>
<dbReference type="InterPro" id="IPR003615">
    <property type="entry name" value="HNH_nuc"/>
</dbReference>
<evidence type="ECO:0000259" key="2">
    <source>
        <dbReference type="Pfam" id="PF13391"/>
    </source>
</evidence>
<name>A0A8H6GSX2_FUSOX</name>